<protein>
    <submittedName>
        <fullName evidence="2">Uncharacterized protein</fullName>
    </submittedName>
</protein>
<evidence type="ECO:0000313" key="3">
    <source>
        <dbReference type="Proteomes" id="UP000281553"/>
    </source>
</evidence>
<keyword evidence="3" id="KW-1185">Reference proteome</keyword>
<proteinExistence type="predicted"/>
<dbReference type="Proteomes" id="UP000281553">
    <property type="component" value="Unassembled WGS sequence"/>
</dbReference>
<gene>
    <name evidence="2" type="ORF">DILT_LOCUS7023</name>
</gene>
<organism evidence="2 3">
    <name type="scientific">Dibothriocephalus latus</name>
    <name type="common">Fish tapeworm</name>
    <name type="synonym">Diphyllobothrium latum</name>
    <dbReference type="NCBI Taxonomy" id="60516"/>
    <lineage>
        <taxon>Eukaryota</taxon>
        <taxon>Metazoa</taxon>
        <taxon>Spiralia</taxon>
        <taxon>Lophotrochozoa</taxon>
        <taxon>Platyhelminthes</taxon>
        <taxon>Cestoda</taxon>
        <taxon>Eucestoda</taxon>
        <taxon>Diphyllobothriidea</taxon>
        <taxon>Diphyllobothriidae</taxon>
        <taxon>Dibothriocephalus</taxon>
    </lineage>
</organism>
<reference evidence="2 3" key="1">
    <citation type="submission" date="2018-11" db="EMBL/GenBank/DDBJ databases">
        <authorList>
            <consortium name="Pathogen Informatics"/>
        </authorList>
    </citation>
    <scope>NUCLEOTIDE SEQUENCE [LARGE SCALE GENOMIC DNA]</scope>
</reference>
<dbReference type="EMBL" id="UYRU01050925">
    <property type="protein sequence ID" value="VDN11192.1"/>
    <property type="molecule type" value="Genomic_DNA"/>
</dbReference>
<dbReference type="OrthoDB" id="10352438at2759"/>
<dbReference type="AlphaFoldDB" id="A0A3P7NRT7"/>
<name>A0A3P7NRT7_DIBLA</name>
<feature type="compositionally biased region" description="Basic and acidic residues" evidence="1">
    <location>
        <begin position="1"/>
        <end position="20"/>
    </location>
</feature>
<evidence type="ECO:0000256" key="1">
    <source>
        <dbReference type="SAM" id="MobiDB-lite"/>
    </source>
</evidence>
<evidence type="ECO:0000313" key="2">
    <source>
        <dbReference type="EMBL" id="VDN11192.1"/>
    </source>
</evidence>
<feature type="region of interest" description="Disordered" evidence="1">
    <location>
        <begin position="1"/>
        <end position="21"/>
    </location>
</feature>
<sequence>MLGSRIREHKQTVRRGDESSRVAAHTYETGHEFNFAAVKVLAHAGNKTSREFIGAWSRDENSVNRCVELAPAYRALRYCKRSHPEARHS</sequence>
<accession>A0A3P7NRT7</accession>